<dbReference type="PROSITE" id="PS50507">
    <property type="entry name" value="RDRP_SSRNA_POS"/>
    <property type="match status" value="1"/>
</dbReference>
<organismHost>
    <name type="scientific">Homo sapiens</name>
    <name type="common">Human</name>
    <dbReference type="NCBI Taxonomy" id="9606"/>
</organismHost>
<evidence type="ECO:0000313" key="6">
    <source>
        <dbReference type="EMBL" id="AKG92637.1"/>
    </source>
</evidence>
<proteinExistence type="predicted"/>
<protein>
    <submittedName>
        <fullName evidence="6">RNA-dependent RNA polymerase</fullName>
    </submittedName>
</protein>
<organism evidence="6">
    <name type="scientific">Human picobirnavirus</name>
    <dbReference type="NCBI Taxonomy" id="145856"/>
    <lineage>
        <taxon>Viruses</taxon>
        <taxon>Riboviria</taxon>
        <taxon>Orthornavirae</taxon>
        <taxon>Pisuviricota</taxon>
        <taxon>Duplopiviricetes</taxon>
        <taxon>Durnavirales</taxon>
        <taxon>Picobirnaviridae</taxon>
        <taxon>Orthopicobirnavirus</taxon>
        <taxon>Orthopicobirnavirus hominis</taxon>
    </lineage>
</organism>
<dbReference type="GO" id="GO:0006351">
    <property type="term" value="P:DNA-templated transcription"/>
    <property type="evidence" value="ECO:0007669"/>
    <property type="project" value="InterPro"/>
</dbReference>
<keyword evidence="3" id="KW-0548">Nucleotidyltransferase</keyword>
<dbReference type="SUPFAM" id="SSF56672">
    <property type="entry name" value="DNA/RNA polymerases"/>
    <property type="match status" value="1"/>
</dbReference>
<evidence type="ECO:0000256" key="4">
    <source>
        <dbReference type="ARBA" id="ARBA00022953"/>
    </source>
</evidence>
<keyword evidence="2" id="KW-0808">Transferase</keyword>
<dbReference type="CDD" id="cd23185">
    <property type="entry name" value="dsRNAv_Picobirnaviridae_RdRp"/>
    <property type="match status" value="1"/>
</dbReference>
<dbReference type="InterPro" id="IPR007094">
    <property type="entry name" value="RNA-dir_pol_PSvirus"/>
</dbReference>
<keyword evidence="4" id="KW-0693">Viral RNA replication</keyword>
<dbReference type="GO" id="GO:0003723">
    <property type="term" value="F:RNA binding"/>
    <property type="evidence" value="ECO:0007669"/>
    <property type="project" value="InterPro"/>
</dbReference>
<sequence>MPKYDNIMADYFDLPNPALGSYFGRTRHGNPDVYRTTFFKNRDPQDVLLEWMKSVQVLKQDWPTLLTFEEDLASKVGPLSVQKPLVDRLPDVQAYYDCINLESKPLEKEAVQAFLKELKGLNTLSMRGIPATIENMKLSTSSGCPYFTRRKNDVRRHRYGDVKYDGTRITADIGGKEFKMAAILGWRGQEGGPKNSDVKQRVVWMFPFTVNLQELRVYQPFMDMLQKHKIVPAWVGLDEVDNKITKLFDTKGEDDVVICTDFSKFDQHFNEDCQKVAHDILAWLFIGDSRMESWLRNVFPVKYNIPIICDDNIVKNGRHGMGSGSGGTNQDETLLHRVLQHEAALSVGQDLNLNSQCLGDDGILTYPGIKVEDVIRTYTAHGQEMNPDKQYVSKQDCVYLRRWHHKDYRENGVCVGVYSTARALGRMMYQERYYDPDEWGKEMVALRQLSILENCKHHPLKEKFVDFCMKGDKYRLGIDIPGFLDNLETLSEKAIEVMPDFMGYTQSLGHKDNNKVSKGINDWWIVKYLKSKA</sequence>
<evidence type="ECO:0000256" key="3">
    <source>
        <dbReference type="ARBA" id="ARBA00022695"/>
    </source>
</evidence>
<dbReference type="Pfam" id="PF00680">
    <property type="entry name" value="RdRP_1"/>
    <property type="match status" value="1"/>
</dbReference>
<dbReference type="GO" id="GO:0003968">
    <property type="term" value="F:RNA-directed RNA polymerase activity"/>
    <property type="evidence" value="ECO:0007669"/>
    <property type="project" value="UniProtKB-KW"/>
</dbReference>
<accession>A0A0U2BXD3</accession>
<dbReference type="EMBL" id="KM285234">
    <property type="protein sequence ID" value="AKG92637.1"/>
    <property type="molecule type" value="Genomic_RNA"/>
</dbReference>
<reference evidence="6" key="1">
    <citation type="submission" date="2014-08" db="EMBL/GenBank/DDBJ databases">
        <title>Discovery of a novel human picobirnavirus from respiratory swab samples from Cambodia.</title>
        <authorList>
            <person name="Mishra N."/>
            <person name="Lipkin W.I."/>
        </authorList>
    </citation>
    <scope>NUCLEOTIDE SEQUENCE</scope>
    <source>
        <strain evidence="6">KS02-CSP-203-RDRP-PBV-CAMBODIA</strain>
    </source>
</reference>
<dbReference type="GO" id="GO:0039694">
    <property type="term" value="P:viral RNA genome replication"/>
    <property type="evidence" value="ECO:0007669"/>
    <property type="project" value="InterPro"/>
</dbReference>
<evidence type="ECO:0000256" key="1">
    <source>
        <dbReference type="ARBA" id="ARBA00022484"/>
    </source>
</evidence>
<name>A0A0U2BXD3_HPBV</name>
<evidence type="ECO:0000259" key="5">
    <source>
        <dbReference type="PROSITE" id="PS50507"/>
    </source>
</evidence>
<keyword evidence="1 6" id="KW-0696">RNA-directed RNA polymerase</keyword>
<dbReference type="InterPro" id="IPR043502">
    <property type="entry name" value="DNA/RNA_pol_sf"/>
</dbReference>
<dbReference type="InterPro" id="IPR001205">
    <property type="entry name" value="RNA-dir_pol_C"/>
</dbReference>
<feature type="domain" description="RdRp catalytic" evidence="5">
    <location>
        <begin position="255"/>
        <end position="374"/>
    </location>
</feature>
<evidence type="ECO:0000256" key="2">
    <source>
        <dbReference type="ARBA" id="ARBA00022679"/>
    </source>
</evidence>